<feature type="transmembrane region" description="Helical" evidence="1">
    <location>
        <begin position="19"/>
        <end position="39"/>
    </location>
</feature>
<dbReference type="RefSeq" id="WP_319916572.1">
    <property type="nucleotide sequence ID" value="NZ_JAWZXF010000006.1"/>
</dbReference>
<comment type="caution">
    <text evidence="2">The sequence shown here is derived from an EMBL/GenBank/DDBJ whole genome shotgun (WGS) entry which is preliminary data.</text>
</comment>
<gene>
    <name evidence="2" type="ORF">SJS82_05795</name>
</gene>
<name>A0AAP6G8V4_AERME</name>
<evidence type="ECO:0000256" key="1">
    <source>
        <dbReference type="SAM" id="Phobius"/>
    </source>
</evidence>
<evidence type="ECO:0000313" key="2">
    <source>
        <dbReference type="EMBL" id="MDX7921442.1"/>
    </source>
</evidence>
<dbReference type="EMBL" id="JAWZXF010000006">
    <property type="protein sequence ID" value="MDX7921442.1"/>
    <property type="molecule type" value="Genomic_DNA"/>
</dbReference>
<reference evidence="2" key="1">
    <citation type="submission" date="2023-11" db="EMBL/GenBank/DDBJ databases">
        <title>WGS of Aeromonas in Northern Israel.</title>
        <authorList>
            <person name="Hershko Y."/>
        </authorList>
    </citation>
    <scope>NUCLEOTIDE SEQUENCE</scope>
    <source>
        <strain evidence="2">02297</strain>
    </source>
</reference>
<keyword evidence="1" id="KW-0812">Transmembrane</keyword>
<proteinExistence type="predicted"/>
<sequence>MTETETITAEKTITKKRGWVVPTITTLIGVAVSLLVAWYQIALSEEQALQAEIERSKAVKNELIQIVEEHIINKKPLDVSRLARLSEFRAKQERLLLVPSVSEIVEGAEFNILKSQYLEFEKKELFKEIFNSIYSELSASSKINYTGIFENSVNDLYSSIQSGNVNESSSKLNKLLSDFNTKIEEFNAEKAIREKKSIEELLKIVFDKPEIMIIAITLYAFTLYSVMFLRRKARSRKQIEIEVYEEYAKERADFLRKMHAENQDL</sequence>
<protein>
    <submittedName>
        <fullName evidence="2">Uncharacterized protein</fullName>
    </submittedName>
</protein>
<dbReference type="AlphaFoldDB" id="A0AAP6G8V4"/>
<evidence type="ECO:0000313" key="3">
    <source>
        <dbReference type="Proteomes" id="UP001285835"/>
    </source>
</evidence>
<accession>A0AAP6G8V4</accession>
<keyword evidence="1" id="KW-1133">Transmembrane helix</keyword>
<dbReference type="Proteomes" id="UP001285835">
    <property type="component" value="Unassembled WGS sequence"/>
</dbReference>
<organism evidence="2 3">
    <name type="scientific">Aeromonas media</name>
    <dbReference type="NCBI Taxonomy" id="651"/>
    <lineage>
        <taxon>Bacteria</taxon>
        <taxon>Pseudomonadati</taxon>
        <taxon>Pseudomonadota</taxon>
        <taxon>Gammaproteobacteria</taxon>
        <taxon>Aeromonadales</taxon>
        <taxon>Aeromonadaceae</taxon>
        <taxon>Aeromonas</taxon>
    </lineage>
</organism>
<feature type="transmembrane region" description="Helical" evidence="1">
    <location>
        <begin position="211"/>
        <end position="229"/>
    </location>
</feature>
<keyword evidence="1" id="KW-0472">Membrane</keyword>